<sequence>MSSKDNSSSSQKHKENLRKVSPTNPTRYTHTPPKSQTQELRCSPPKAKSGSARTSPEKAPPPSAPTSDKKKKTAHRNHGFYGSRDVEERPTAGGMPWYEERFYDIAYQRHRPDGPFAEGWDSMQWSESRKKEEGE</sequence>
<feature type="compositionally biased region" description="Polar residues" evidence="1">
    <location>
        <begin position="21"/>
        <end position="40"/>
    </location>
</feature>
<keyword evidence="3" id="KW-1185">Reference proteome</keyword>
<feature type="compositionally biased region" description="Basic residues" evidence="1">
    <location>
        <begin position="69"/>
        <end position="78"/>
    </location>
</feature>
<reference evidence="2 3" key="1">
    <citation type="journal article" date="2013" name="PLoS Genet.">
        <title>Genomic mechanisms accounting for the adaptation to parasitism in nematode-trapping fungi.</title>
        <authorList>
            <person name="Meerupati T."/>
            <person name="Andersson K.M."/>
            <person name="Friman E."/>
            <person name="Kumar D."/>
            <person name="Tunlid A."/>
            <person name="Ahren D."/>
        </authorList>
    </citation>
    <scope>NUCLEOTIDE SEQUENCE [LARGE SCALE GENOMIC DNA]</scope>
    <source>
        <strain evidence="2 3">CBS 200.50</strain>
    </source>
</reference>
<dbReference type="Proteomes" id="UP000015100">
    <property type="component" value="Unassembled WGS sequence"/>
</dbReference>
<feature type="region of interest" description="Disordered" evidence="1">
    <location>
        <begin position="111"/>
        <end position="135"/>
    </location>
</feature>
<organism evidence="2 3">
    <name type="scientific">Dactylellina haptotyla (strain CBS 200.50)</name>
    <name type="common">Nematode-trapping fungus</name>
    <name type="synonym">Monacrosporium haptotylum</name>
    <dbReference type="NCBI Taxonomy" id="1284197"/>
    <lineage>
        <taxon>Eukaryota</taxon>
        <taxon>Fungi</taxon>
        <taxon>Dikarya</taxon>
        <taxon>Ascomycota</taxon>
        <taxon>Pezizomycotina</taxon>
        <taxon>Orbiliomycetes</taxon>
        <taxon>Orbiliales</taxon>
        <taxon>Orbiliaceae</taxon>
        <taxon>Dactylellina</taxon>
    </lineage>
</organism>
<feature type="region of interest" description="Disordered" evidence="1">
    <location>
        <begin position="1"/>
        <end position="92"/>
    </location>
</feature>
<dbReference type="OrthoDB" id="10616745at2759"/>
<evidence type="ECO:0000313" key="3">
    <source>
        <dbReference type="Proteomes" id="UP000015100"/>
    </source>
</evidence>
<evidence type="ECO:0000313" key="2">
    <source>
        <dbReference type="EMBL" id="EPS44351.1"/>
    </source>
</evidence>
<comment type="caution">
    <text evidence="2">The sequence shown here is derived from an EMBL/GenBank/DDBJ whole genome shotgun (WGS) entry which is preliminary data.</text>
</comment>
<accession>S8ATS5</accession>
<proteinExistence type="predicted"/>
<dbReference type="EMBL" id="AQGS01000050">
    <property type="protein sequence ID" value="EPS44351.1"/>
    <property type="molecule type" value="Genomic_DNA"/>
</dbReference>
<feature type="compositionally biased region" description="Low complexity" evidence="1">
    <location>
        <begin position="1"/>
        <end position="10"/>
    </location>
</feature>
<name>S8ATS5_DACHA</name>
<reference evidence="3" key="2">
    <citation type="submission" date="2013-04" db="EMBL/GenBank/DDBJ databases">
        <title>Genomic mechanisms accounting for the adaptation to parasitism in nematode-trapping fungi.</title>
        <authorList>
            <person name="Ahren D.G."/>
        </authorList>
    </citation>
    <scope>NUCLEOTIDE SEQUENCE [LARGE SCALE GENOMIC DNA]</scope>
    <source>
        <strain evidence="3">CBS 200.50</strain>
    </source>
</reference>
<dbReference type="AlphaFoldDB" id="S8ATS5"/>
<protein>
    <submittedName>
        <fullName evidence="2">Uncharacterized protein</fullName>
    </submittedName>
</protein>
<evidence type="ECO:0000256" key="1">
    <source>
        <dbReference type="SAM" id="MobiDB-lite"/>
    </source>
</evidence>
<dbReference type="HOGENOM" id="CLU_1885681_0_0_1"/>
<gene>
    <name evidence="2" type="ORF">H072_1652</name>
</gene>